<name>A0A9K3KTI5_9STRA</name>
<keyword evidence="1" id="KW-0472">Membrane</keyword>
<evidence type="ECO:0000256" key="1">
    <source>
        <dbReference type="SAM" id="Phobius"/>
    </source>
</evidence>
<evidence type="ECO:0000313" key="3">
    <source>
        <dbReference type="Proteomes" id="UP000693970"/>
    </source>
</evidence>
<accession>A0A9K3KTI5</accession>
<feature type="transmembrane region" description="Helical" evidence="1">
    <location>
        <begin position="77"/>
        <end position="97"/>
    </location>
</feature>
<comment type="caution">
    <text evidence="2">The sequence shown here is derived from an EMBL/GenBank/DDBJ whole genome shotgun (WGS) entry which is preliminary data.</text>
</comment>
<keyword evidence="1" id="KW-0812">Transmembrane</keyword>
<dbReference type="EMBL" id="JAGRRH010000019">
    <property type="protein sequence ID" value="KAG7349688.1"/>
    <property type="molecule type" value="Genomic_DNA"/>
</dbReference>
<sequence length="589" mass="68122">MEHHYDDNIDDDDDDEIFVVSTTQQKWEKLQREASLQNDDGSLTEDDVMLFRTKPARPMRSHTSIYEKLQHSYFRAFLLPQVGILFFLLVTITVLLYTRRKSKRKRSTNQTCQQMDFLTRNAAATTTTTTTKVEVSKTTSTTTVTTEHCHTEVPDIHFHSRSNSNVKMNLQESEHTNYCNEITSLDHLEETSLLDTITSGVLHTEKTHHVQMSTNTSPSNHNLEIVRQITQDIQLVQKVLQEQSMDPSLAPQLAMSLHSSRHLVEFQRELHYQQALFTNHQRQLDRQLSQRQHQESLQAFKYDPNWEEKLWSQKRHCWNVSHGLLRLWGEVFLLQQVTRGFVPVWKRYYVETAEPNEHQSVLANLTWSVLAQVCDCQGNAMTTSWTSTLAGYAMVTSNSTRSIPGIFLLLNNLLSTWIDLDYCSCYGYCFLSAGVVALVTTTSHYLIRVLCMPDMFHHIINATVLTYWIGLHRITRGIWNTTATFVAIPTEETNEIQLLEFGMMVSILILLPTANWWRTRVVYGDVWKQVSRADASDFEVSFRRGQQRLEHWKWQQVSVRYILLSVYTALLFGHGGDGVYLSNNSSSNI</sequence>
<reference evidence="2" key="1">
    <citation type="journal article" date="2021" name="Sci. Rep.">
        <title>Diploid genomic architecture of Nitzschia inconspicua, an elite biomass production diatom.</title>
        <authorList>
            <person name="Oliver A."/>
            <person name="Podell S."/>
            <person name="Pinowska A."/>
            <person name="Traller J.C."/>
            <person name="Smith S.R."/>
            <person name="McClure R."/>
            <person name="Beliaev A."/>
            <person name="Bohutskyi P."/>
            <person name="Hill E.A."/>
            <person name="Rabines A."/>
            <person name="Zheng H."/>
            <person name="Allen L.Z."/>
            <person name="Kuo A."/>
            <person name="Grigoriev I.V."/>
            <person name="Allen A.E."/>
            <person name="Hazlebeck D."/>
            <person name="Allen E.E."/>
        </authorList>
    </citation>
    <scope>NUCLEOTIDE SEQUENCE</scope>
    <source>
        <strain evidence="2">Hildebrandi</strain>
    </source>
</reference>
<reference evidence="2" key="2">
    <citation type="submission" date="2021-04" db="EMBL/GenBank/DDBJ databases">
        <authorList>
            <person name="Podell S."/>
        </authorList>
    </citation>
    <scope>NUCLEOTIDE SEQUENCE</scope>
    <source>
        <strain evidence="2">Hildebrandi</strain>
    </source>
</reference>
<proteinExistence type="predicted"/>
<organism evidence="2 3">
    <name type="scientific">Nitzschia inconspicua</name>
    <dbReference type="NCBI Taxonomy" id="303405"/>
    <lineage>
        <taxon>Eukaryota</taxon>
        <taxon>Sar</taxon>
        <taxon>Stramenopiles</taxon>
        <taxon>Ochrophyta</taxon>
        <taxon>Bacillariophyta</taxon>
        <taxon>Bacillariophyceae</taxon>
        <taxon>Bacillariophycidae</taxon>
        <taxon>Bacillariales</taxon>
        <taxon>Bacillariaceae</taxon>
        <taxon>Nitzschia</taxon>
    </lineage>
</organism>
<keyword evidence="3" id="KW-1185">Reference proteome</keyword>
<dbReference type="AlphaFoldDB" id="A0A9K3KTI5"/>
<protein>
    <submittedName>
        <fullName evidence="2">Uncharacterized protein</fullName>
    </submittedName>
</protein>
<dbReference type="OrthoDB" id="52692at2759"/>
<gene>
    <name evidence="2" type="ORF">IV203_012285</name>
</gene>
<evidence type="ECO:0000313" key="2">
    <source>
        <dbReference type="EMBL" id="KAG7349688.1"/>
    </source>
</evidence>
<dbReference type="Proteomes" id="UP000693970">
    <property type="component" value="Unassembled WGS sequence"/>
</dbReference>
<keyword evidence="1" id="KW-1133">Transmembrane helix</keyword>